<keyword evidence="2 3" id="KW-0378">Hydrolase</keyword>
<comment type="catalytic activity">
    <reaction evidence="3">
        <text>UTP + H2O = UMP + diphosphate + H(+)</text>
        <dbReference type="Rhea" id="RHEA:29395"/>
        <dbReference type="ChEBI" id="CHEBI:15377"/>
        <dbReference type="ChEBI" id="CHEBI:15378"/>
        <dbReference type="ChEBI" id="CHEBI:33019"/>
        <dbReference type="ChEBI" id="CHEBI:46398"/>
        <dbReference type="ChEBI" id="CHEBI:57865"/>
        <dbReference type="EC" id="3.6.1.9"/>
    </reaction>
</comment>
<dbReference type="GO" id="GO:0036221">
    <property type="term" value="F:UTP diphosphatase activity"/>
    <property type="evidence" value="ECO:0007669"/>
    <property type="project" value="RHEA"/>
</dbReference>
<dbReference type="Proteomes" id="UP000070456">
    <property type="component" value="Unassembled WGS sequence"/>
</dbReference>
<dbReference type="GO" id="GO:0036218">
    <property type="term" value="F:dTTP diphosphatase activity"/>
    <property type="evidence" value="ECO:0007669"/>
    <property type="project" value="RHEA"/>
</dbReference>
<dbReference type="PIRSF" id="PIRSF006305">
    <property type="entry name" value="Maf"/>
    <property type="match status" value="1"/>
</dbReference>
<comment type="similarity">
    <text evidence="3">Belongs to the Maf family. YhdE subfamily.</text>
</comment>
<accession>A0A140L942</accession>
<dbReference type="GO" id="GO:0005737">
    <property type="term" value="C:cytoplasm"/>
    <property type="evidence" value="ECO:0007669"/>
    <property type="project" value="UniProtKB-SubCell"/>
</dbReference>
<protein>
    <recommendedName>
        <fullName evidence="3">dTTP/UTP pyrophosphatase</fullName>
        <shortName evidence="3">dTTPase/UTPase</shortName>
        <ecNumber evidence="3">3.6.1.9</ecNumber>
    </recommendedName>
    <alternativeName>
        <fullName evidence="3">Nucleoside triphosphate pyrophosphatase</fullName>
    </alternativeName>
    <alternativeName>
        <fullName evidence="3">Nucleotide pyrophosphatase</fullName>
        <shortName evidence="3">Nucleotide PPase</shortName>
    </alternativeName>
</protein>
<keyword evidence="3" id="KW-0546">Nucleotide metabolism</keyword>
<feature type="site" description="Important for substrate specificity" evidence="3">
    <location>
        <position position="71"/>
    </location>
</feature>
<feature type="site" description="Important for substrate specificity" evidence="3">
    <location>
        <position position="12"/>
    </location>
</feature>
<gene>
    <name evidence="4" type="primary">maf</name>
    <name evidence="4" type="ORF">AN619_05950</name>
</gene>
<dbReference type="PATRIC" id="fig|520762.4.peg.672"/>
<dbReference type="HAMAP" id="MF_00528">
    <property type="entry name" value="Maf"/>
    <property type="match status" value="1"/>
</dbReference>
<dbReference type="PANTHER" id="PTHR43213">
    <property type="entry name" value="BIFUNCTIONAL DTTP/UTP PYROPHOSPHATASE/METHYLTRANSFERASE PROTEIN-RELATED"/>
    <property type="match status" value="1"/>
</dbReference>
<keyword evidence="3" id="KW-0963">Cytoplasm</keyword>
<comment type="caution">
    <text evidence="4">The sequence shown here is derived from an EMBL/GenBank/DDBJ whole genome shotgun (WGS) entry which is preliminary data.</text>
</comment>
<sequence length="192" mass="21307">MQRIILASASPRRGEILQNFNISFEIMPSGIVEKIHAGEEAEQIAMALAFEKAMDIANQCKEGDIVIAADTVVVKGDILGKPQNYDDAFRMLKLLENDIHDVITGLAVVQAHTFNRIVAYEKTKVKMKPLTDEKINRYIESGEVWDKAGAYAIQGKGAAIIEWIEGDYFNVVGLPVNKLESILSKKFGIELI</sequence>
<comment type="cofactor">
    <cofactor evidence="1 3">
        <name>a divalent metal cation</name>
        <dbReference type="ChEBI" id="CHEBI:60240"/>
    </cofactor>
</comment>
<dbReference type="PANTHER" id="PTHR43213:SF5">
    <property type="entry name" value="BIFUNCTIONAL DTTP_UTP PYROPHOSPHATASE_METHYLTRANSFERASE PROTEIN-RELATED"/>
    <property type="match status" value="1"/>
</dbReference>
<evidence type="ECO:0000256" key="1">
    <source>
        <dbReference type="ARBA" id="ARBA00001968"/>
    </source>
</evidence>
<dbReference type="AlphaFoldDB" id="A0A140L942"/>
<feature type="active site" description="Proton acceptor" evidence="3">
    <location>
        <position position="70"/>
    </location>
</feature>
<name>A0A140L942_9FIRM</name>
<dbReference type="STRING" id="520762.AN619_05950"/>
<evidence type="ECO:0000256" key="3">
    <source>
        <dbReference type="HAMAP-Rule" id="MF_00528"/>
    </source>
</evidence>
<keyword evidence="5" id="KW-1185">Reference proteome</keyword>
<evidence type="ECO:0000313" key="5">
    <source>
        <dbReference type="Proteomes" id="UP000070456"/>
    </source>
</evidence>
<dbReference type="GO" id="GO:0009117">
    <property type="term" value="P:nucleotide metabolic process"/>
    <property type="evidence" value="ECO:0007669"/>
    <property type="project" value="UniProtKB-KW"/>
</dbReference>
<dbReference type="EMBL" id="LOEE01000019">
    <property type="protein sequence ID" value="KXG77067.1"/>
    <property type="molecule type" value="Genomic_DNA"/>
</dbReference>
<feature type="site" description="Important for substrate specificity" evidence="3">
    <location>
        <position position="154"/>
    </location>
</feature>
<dbReference type="EC" id="3.6.1.9" evidence="3"/>
<dbReference type="InterPro" id="IPR029001">
    <property type="entry name" value="ITPase-like_fam"/>
</dbReference>
<reference evidence="4 5" key="1">
    <citation type="submission" date="2015-12" db="EMBL/GenBank/DDBJ databases">
        <title>Draft genome sequence of the thermoanaerobe Thermotalea metallivorans, an isolate from the runoff channel of the Great Artesian Basin, Australia.</title>
        <authorList>
            <person name="Patel B.K."/>
        </authorList>
    </citation>
    <scope>NUCLEOTIDE SEQUENCE [LARGE SCALE GENOMIC DNA]</scope>
    <source>
        <strain evidence="4 5">B2-1</strain>
    </source>
</reference>
<dbReference type="SUPFAM" id="SSF52972">
    <property type="entry name" value="ITPase-like"/>
    <property type="match status" value="1"/>
</dbReference>
<comment type="catalytic activity">
    <reaction evidence="3">
        <text>dTTP + H2O = dTMP + diphosphate + H(+)</text>
        <dbReference type="Rhea" id="RHEA:28534"/>
        <dbReference type="ChEBI" id="CHEBI:15377"/>
        <dbReference type="ChEBI" id="CHEBI:15378"/>
        <dbReference type="ChEBI" id="CHEBI:33019"/>
        <dbReference type="ChEBI" id="CHEBI:37568"/>
        <dbReference type="ChEBI" id="CHEBI:63528"/>
        <dbReference type="EC" id="3.6.1.9"/>
    </reaction>
</comment>
<dbReference type="NCBIfam" id="TIGR00172">
    <property type="entry name" value="maf"/>
    <property type="match status" value="1"/>
</dbReference>
<dbReference type="RefSeq" id="WP_068554941.1">
    <property type="nucleotide sequence ID" value="NZ_LOEE01000019.1"/>
</dbReference>
<comment type="subcellular location">
    <subcellularLocation>
        <location evidence="3">Cytoplasm</location>
    </subcellularLocation>
</comment>
<evidence type="ECO:0000313" key="4">
    <source>
        <dbReference type="EMBL" id="KXG77067.1"/>
    </source>
</evidence>
<comment type="caution">
    <text evidence="3">Lacks conserved residue(s) required for the propagation of feature annotation.</text>
</comment>
<dbReference type="OrthoDB" id="9807767at2"/>
<dbReference type="CDD" id="cd00555">
    <property type="entry name" value="Maf"/>
    <property type="match status" value="1"/>
</dbReference>
<dbReference type="Gene3D" id="3.90.950.10">
    <property type="match status" value="1"/>
</dbReference>
<dbReference type="InterPro" id="IPR003697">
    <property type="entry name" value="Maf-like"/>
</dbReference>
<organism evidence="4 5">
    <name type="scientific">Thermotalea metallivorans</name>
    <dbReference type="NCBI Taxonomy" id="520762"/>
    <lineage>
        <taxon>Bacteria</taxon>
        <taxon>Bacillati</taxon>
        <taxon>Bacillota</taxon>
        <taxon>Clostridia</taxon>
        <taxon>Peptostreptococcales</taxon>
        <taxon>Thermotaleaceae</taxon>
        <taxon>Thermotalea</taxon>
    </lineage>
</organism>
<evidence type="ECO:0000256" key="2">
    <source>
        <dbReference type="ARBA" id="ARBA00022801"/>
    </source>
</evidence>
<comment type="function">
    <text evidence="3">Nucleoside triphosphate pyrophosphatase that hydrolyzes dTTP and UTP. May have a dual role in cell division arrest and in preventing the incorporation of modified nucleotides into cellular nucleic acids.</text>
</comment>
<proteinExistence type="inferred from homology"/>
<dbReference type="Pfam" id="PF02545">
    <property type="entry name" value="Maf"/>
    <property type="match status" value="1"/>
</dbReference>